<protein>
    <recommendedName>
        <fullName evidence="5">Protease Do-like 9</fullName>
    </recommendedName>
</protein>
<dbReference type="GO" id="GO:0006508">
    <property type="term" value="P:proteolysis"/>
    <property type="evidence" value="ECO:0007669"/>
    <property type="project" value="InterPro"/>
</dbReference>
<dbReference type="SUPFAM" id="SSF50494">
    <property type="entry name" value="Trypsin-like serine proteases"/>
    <property type="match status" value="1"/>
</dbReference>
<dbReference type="GO" id="GO:0004252">
    <property type="term" value="F:serine-type endopeptidase activity"/>
    <property type="evidence" value="ECO:0007669"/>
    <property type="project" value="InterPro"/>
</dbReference>
<dbReference type="EMBL" id="LGRX02035866">
    <property type="protein sequence ID" value="KAK3232856.1"/>
    <property type="molecule type" value="Genomic_DNA"/>
</dbReference>
<evidence type="ECO:0000256" key="2">
    <source>
        <dbReference type="SAM" id="MobiDB-lite"/>
    </source>
</evidence>
<dbReference type="PANTHER" id="PTHR45980:SF18">
    <property type="entry name" value="PROTEASE DO-LIKE 9"/>
    <property type="match status" value="1"/>
</dbReference>
<dbReference type="Gene3D" id="2.40.10.120">
    <property type="match status" value="1"/>
</dbReference>
<keyword evidence="4" id="KW-1185">Reference proteome</keyword>
<dbReference type="AlphaFoldDB" id="A0AAE0BA46"/>
<organism evidence="3 4">
    <name type="scientific">Cymbomonas tetramitiformis</name>
    <dbReference type="NCBI Taxonomy" id="36881"/>
    <lineage>
        <taxon>Eukaryota</taxon>
        <taxon>Viridiplantae</taxon>
        <taxon>Chlorophyta</taxon>
        <taxon>Pyramimonadophyceae</taxon>
        <taxon>Pyramimonadales</taxon>
        <taxon>Pyramimonadaceae</taxon>
        <taxon>Cymbomonas</taxon>
    </lineage>
</organism>
<dbReference type="InterPro" id="IPR009003">
    <property type="entry name" value="Peptidase_S1_PA"/>
</dbReference>
<dbReference type="InterPro" id="IPR001940">
    <property type="entry name" value="Peptidase_S1C"/>
</dbReference>
<evidence type="ECO:0008006" key="5">
    <source>
        <dbReference type="Google" id="ProtNLM"/>
    </source>
</evidence>
<evidence type="ECO:0000313" key="3">
    <source>
        <dbReference type="EMBL" id="KAK3232856.1"/>
    </source>
</evidence>
<dbReference type="PRINTS" id="PR00834">
    <property type="entry name" value="PROTEASES2C"/>
</dbReference>
<evidence type="ECO:0000313" key="4">
    <source>
        <dbReference type="Proteomes" id="UP001190700"/>
    </source>
</evidence>
<feature type="region of interest" description="Disordered" evidence="2">
    <location>
        <begin position="1"/>
        <end position="73"/>
    </location>
</feature>
<comment type="similarity">
    <text evidence="1">Belongs to the peptidase S1C family.</text>
</comment>
<proteinExistence type="inferred from homology"/>
<sequence length="299" mass="32194">MNSRGAKSKSSKSVEEDGGKDKGEADVLVPDMRTRSSRRTVLEPAEPEAVASGRSKRRRTEMNGPMHSPVRPHHAEDALGELLGEEDETPETFEAVVKVFCTHTEPNFSLPWQRKRQYSSTSTGFAIQSPQGERRLLTNAHSVEYHTQVKVKSRGSDTKYVARVLALGPECDLALLTVDDDNFWKDMVALRFGVLPKLQSTVIVVGYPIGGDTVSVTSGVVSRIEVTPYAHGASELLGVQIDAAINSGNSGGPAFNSAGECVGVAFQVFATKWPIKGHSLVGAPPRGSEAAGDLCQKYS</sequence>
<dbReference type="Pfam" id="PF13365">
    <property type="entry name" value="Trypsin_2"/>
    <property type="match status" value="1"/>
</dbReference>
<accession>A0AAE0BA46</accession>
<feature type="compositionally biased region" description="Basic residues" evidence="2">
    <location>
        <begin position="1"/>
        <end position="10"/>
    </location>
</feature>
<name>A0AAE0BA46_9CHLO</name>
<evidence type="ECO:0000256" key="1">
    <source>
        <dbReference type="ARBA" id="ARBA00010541"/>
    </source>
</evidence>
<gene>
    <name evidence="3" type="ORF">CYMTET_56808</name>
</gene>
<dbReference type="PANTHER" id="PTHR45980">
    <property type="match status" value="1"/>
</dbReference>
<comment type="caution">
    <text evidence="3">The sequence shown here is derived from an EMBL/GenBank/DDBJ whole genome shotgun (WGS) entry which is preliminary data.</text>
</comment>
<dbReference type="Proteomes" id="UP001190700">
    <property type="component" value="Unassembled WGS sequence"/>
</dbReference>
<feature type="compositionally biased region" description="Basic and acidic residues" evidence="2">
    <location>
        <begin position="12"/>
        <end position="25"/>
    </location>
</feature>
<reference evidence="3 4" key="1">
    <citation type="journal article" date="2015" name="Genome Biol. Evol.">
        <title>Comparative Genomics of a Bacterivorous Green Alga Reveals Evolutionary Causalities and Consequences of Phago-Mixotrophic Mode of Nutrition.</title>
        <authorList>
            <person name="Burns J.A."/>
            <person name="Paasch A."/>
            <person name="Narechania A."/>
            <person name="Kim E."/>
        </authorList>
    </citation>
    <scope>NUCLEOTIDE SEQUENCE [LARGE SCALE GENOMIC DNA]</scope>
    <source>
        <strain evidence="3 4">PLY_AMNH</strain>
    </source>
</reference>